<dbReference type="EMBL" id="SDIL01000058">
    <property type="protein sequence ID" value="RXK37846.1"/>
    <property type="molecule type" value="Genomic_DNA"/>
</dbReference>
<comment type="caution">
    <text evidence="3">The sequence shown here is derived from an EMBL/GenBank/DDBJ whole genome shotgun (WGS) entry which is preliminary data.</text>
</comment>
<dbReference type="Proteomes" id="UP000289152">
    <property type="component" value="Unassembled WGS sequence"/>
</dbReference>
<keyword evidence="4" id="KW-1185">Reference proteome</keyword>
<evidence type="ECO:0000313" key="3">
    <source>
        <dbReference type="EMBL" id="RXK37846.1"/>
    </source>
</evidence>
<dbReference type="VEuPathDB" id="FungiDB:TREMEDRAFT_66241"/>
<evidence type="ECO:0000256" key="1">
    <source>
        <dbReference type="SAM" id="MobiDB-lite"/>
    </source>
</evidence>
<proteinExistence type="predicted"/>
<name>A0A4Q1BJM2_TREME</name>
<feature type="compositionally biased region" description="Pro residues" evidence="1">
    <location>
        <begin position="529"/>
        <end position="538"/>
    </location>
</feature>
<feature type="region of interest" description="Disordered" evidence="1">
    <location>
        <begin position="517"/>
        <end position="538"/>
    </location>
</feature>
<protein>
    <submittedName>
        <fullName evidence="3">Uncharacterized protein</fullName>
    </submittedName>
</protein>
<evidence type="ECO:0000313" key="4">
    <source>
        <dbReference type="Proteomes" id="UP000289152"/>
    </source>
</evidence>
<feature type="signal peptide" evidence="2">
    <location>
        <begin position="1"/>
        <end position="16"/>
    </location>
</feature>
<reference evidence="3 4" key="1">
    <citation type="submission" date="2016-06" db="EMBL/GenBank/DDBJ databases">
        <title>Evolution of pathogenesis and genome organization in the Tremellales.</title>
        <authorList>
            <person name="Cuomo C."/>
            <person name="Litvintseva A."/>
            <person name="Heitman J."/>
            <person name="Chen Y."/>
            <person name="Sun S."/>
            <person name="Springer D."/>
            <person name="Dromer F."/>
            <person name="Young S."/>
            <person name="Zeng Q."/>
            <person name="Chapman S."/>
            <person name="Gujja S."/>
            <person name="Saif S."/>
            <person name="Birren B."/>
        </authorList>
    </citation>
    <scope>NUCLEOTIDE SEQUENCE [LARGE SCALE GENOMIC DNA]</scope>
    <source>
        <strain evidence="3 4">ATCC 28783</strain>
    </source>
</reference>
<evidence type="ECO:0000256" key="2">
    <source>
        <dbReference type="SAM" id="SignalP"/>
    </source>
</evidence>
<feature type="chain" id="PRO_5020908875" evidence="2">
    <location>
        <begin position="17"/>
        <end position="590"/>
    </location>
</feature>
<organism evidence="3 4">
    <name type="scientific">Tremella mesenterica</name>
    <name type="common">Jelly fungus</name>
    <dbReference type="NCBI Taxonomy" id="5217"/>
    <lineage>
        <taxon>Eukaryota</taxon>
        <taxon>Fungi</taxon>
        <taxon>Dikarya</taxon>
        <taxon>Basidiomycota</taxon>
        <taxon>Agaricomycotina</taxon>
        <taxon>Tremellomycetes</taxon>
        <taxon>Tremellales</taxon>
        <taxon>Tremellaceae</taxon>
        <taxon>Tremella</taxon>
    </lineage>
</organism>
<dbReference type="InParanoid" id="A0A4Q1BJM2"/>
<gene>
    <name evidence="3" type="ORF">M231_04844</name>
</gene>
<feature type="region of interest" description="Disordered" evidence="1">
    <location>
        <begin position="71"/>
        <end position="105"/>
    </location>
</feature>
<dbReference type="AlphaFoldDB" id="A0A4Q1BJM2"/>
<accession>A0A4Q1BJM2</accession>
<feature type="compositionally biased region" description="Basic and acidic residues" evidence="1">
    <location>
        <begin position="517"/>
        <end position="528"/>
    </location>
</feature>
<sequence length="590" mass="65105">MRFSVPLLTCLSVVVALPHYTRPPPGGGHCLKCLERDTKVAREVDLNPIDGMLEKKDPLEPHFDHTPTIKHGGLPPGHYTLPVQHPPSVRKRQASPTPTSEPTPVPYVLANPAVGCPPKFPYNCTPLSIQPPKVLHCYARPIPCPRELVDAVDRHEEGNVKEARSPPFVIIKHPSDGCPRKYPFSCPPLPGTTLKELVCYTKPHSCPLIDAIARDEHDHLEETRSPPSIVVTDPSLDCPPGYPFSCPPLPGQTLTRLVCFIKPHACPLVASEAVAREEHEHLEVTRTTPSFIIVTDPSLGCPPNYPFSCPPLPGLTLTELRCWNHPIPCPLLAPEAAARDEIGHHEEIRSPSYILVDPKIGCPKNYPNSCPPLPGQTLKVLYCYNQPVFCPLETSEAVARNEDENHEMRRSVEMEARQIFRCPPSKPYTCPPLPGLNWTVLHCSAHPHPCPLSDAIARRATNVVEIMRSQGEEKRIIHCPPTHPYTCPPLPHQTLAVAKRCFAEPIPPIACPLEERDEGHLKEERSPKPEPSPTPLPEPGPIIYCPPRSCPPLPHETLAVDKHCIYREEDFACPLGGIAKRDGEAGSGAE</sequence>
<keyword evidence="2" id="KW-0732">Signal</keyword>